<dbReference type="NCBIfam" id="NF003976">
    <property type="entry name" value="PRK05469.1"/>
    <property type="match status" value="1"/>
</dbReference>
<dbReference type="SUPFAM" id="SSF53187">
    <property type="entry name" value="Zn-dependent exopeptidases"/>
    <property type="match status" value="1"/>
</dbReference>
<feature type="domain" description="Peptidase M20 dimerisation" evidence="8">
    <location>
        <begin position="214"/>
        <end position="310"/>
    </location>
</feature>
<evidence type="ECO:0000256" key="6">
    <source>
        <dbReference type="ARBA" id="ARBA00022833"/>
    </source>
</evidence>
<keyword evidence="7" id="KW-0482">Metalloprotease</keyword>
<evidence type="ECO:0000256" key="3">
    <source>
        <dbReference type="ARBA" id="ARBA00022670"/>
    </source>
</evidence>
<evidence type="ECO:0000256" key="1">
    <source>
        <dbReference type="ARBA" id="ARBA00001947"/>
    </source>
</evidence>
<evidence type="ECO:0000256" key="5">
    <source>
        <dbReference type="ARBA" id="ARBA00022801"/>
    </source>
</evidence>
<evidence type="ECO:0000256" key="7">
    <source>
        <dbReference type="ARBA" id="ARBA00023049"/>
    </source>
</evidence>
<dbReference type="InterPro" id="IPR001261">
    <property type="entry name" value="ArgE/DapE_CS"/>
</dbReference>
<dbReference type="NCBIfam" id="TIGR01882">
    <property type="entry name" value="peptidase-T"/>
    <property type="match status" value="1"/>
</dbReference>
<evidence type="ECO:0000256" key="2">
    <source>
        <dbReference type="ARBA" id="ARBA00009692"/>
    </source>
</evidence>
<comment type="similarity">
    <text evidence="2">Belongs to the peptidase M20B family.</text>
</comment>
<dbReference type="EC" id="3.4.11.4" evidence="9"/>
<dbReference type="PROSITE" id="PS00759">
    <property type="entry name" value="ARGE_DAPE_CPG2_2"/>
    <property type="match status" value="1"/>
</dbReference>
<evidence type="ECO:0000259" key="8">
    <source>
        <dbReference type="Pfam" id="PF07687"/>
    </source>
</evidence>
<keyword evidence="9" id="KW-0031">Aminopeptidase</keyword>
<dbReference type="Gene3D" id="3.40.630.10">
    <property type="entry name" value="Zn peptidases"/>
    <property type="match status" value="1"/>
</dbReference>
<keyword evidence="10" id="KW-1185">Reference proteome</keyword>
<dbReference type="SUPFAM" id="SSF55031">
    <property type="entry name" value="Bacterial exopeptidase dimerisation domain"/>
    <property type="match status" value="1"/>
</dbReference>
<dbReference type="InterPro" id="IPR002933">
    <property type="entry name" value="Peptidase_M20"/>
</dbReference>
<dbReference type="PANTHER" id="PTHR42994:SF1">
    <property type="entry name" value="PEPTIDASE T"/>
    <property type="match status" value="1"/>
</dbReference>
<proteinExistence type="inferred from homology"/>
<keyword evidence="3" id="KW-0645">Protease</keyword>
<dbReference type="Gene3D" id="3.30.70.360">
    <property type="match status" value="1"/>
</dbReference>
<dbReference type="InterPro" id="IPR010161">
    <property type="entry name" value="Peptidase_M20B"/>
</dbReference>
<dbReference type="PANTHER" id="PTHR42994">
    <property type="entry name" value="PEPTIDASE T"/>
    <property type="match status" value="1"/>
</dbReference>
<dbReference type="EMBL" id="CP104013">
    <property type="protein sequence ID" value="UYP44385.1"/>
    <property type="molecule type" value="Genomic_DNA"/>
</dbReference>
<keyword evidence="5 9" id="KW-0378">Hydrolase</keyword>
<evidence type="ECO:0000313" key="9">
    <source>
        <dbReference type="EMBL" id="UYP44385.1"/>
    </source>
</evidence>
<dbReference type="GO" id="GO:0045148">
    <property type="term" value="F:tripeptide aminopeptidase activity"/>
    <property type="evidence" value="ECO:0007669"/>
    <property type="project" value="UniProtKB-EC"/>
</dbReference>
<protein>
    <submittedName>
        <fullName evidence="9">Peptidase T</fullName>
        <ecNumber evidence="9">3.4.11.4</ecNumber>
    </submittedName>
</protein>
<dbReference type="Proteomes" id="UP001208689">
    <property type="component" value="Chromosome"/>
</dbReference>
<evidence type="ECO:0000256" key="4">
    <source>
        <dbReference type="ARBA" id="ARBA00022723"/>
    </source>
</evidence>
<name>A0ABY6HLJ0_9ARCH</name>
<organism evidence="9 10">
    <name type="scientific">Candidatus Lokiarchaeum ossiferum</name>
    <dbReference type="NCBI Taxonomy" id="2951803"/>
    <lineage>
        <taxon>Archaea</taxon>
        <taxon>Promethearchaeati</taxon>
        <taxon>Promethearchaeota</taxon>
        <taxon>Promethearchaeia</taxon>
        <taxon>Promethearchaeales</taxon>
        <taxon>Promethearchaeaceae</taxon>
        <taxon>Candidatus Lokiarchaeum</taxon>
    </lineage>
</organism>
<dbReference type="InterPro" id="IPR011650">
    <property type="entry name" value="Peptidase_M20_dimer"/>
</dbReference>
<sequence>MTTKLVERFLKYVKIDTKSQEGVETIPSTEKQFNLANLLVEELKAIGLEDARVDEHCVVIATLPSNIEEDITSNIPTICFNAHIDTAPAVSGKDVKPIITKYTGDDIILPRDTSLRISVKEIPELKDYIGTDLIHTDGTTLLGADDKAGIAEIMTAIDELVHTPEKKHGTIKVMFTPDEEVGKGADAVDIEKLGAKYAYTIDGGSMGGYETECFNAAGGKIIIGGYGVHPGSAYGKMINSLRIIPEVLSIFPNDQAPETTQGFESYYHPDAISGQVDGTTIEFILRNFESQGLEDQITYIKNEIAKIQKNHPETTISVEIAKSYRNMKEILDLQPIVAQIASEAIERAGLEVRKDPIRGGTDGARFSFMGLPTPNIFTGGFNYHSKKEFISILGMEKAVETILNIIDLYVENFQ</sequence>
<reference evidence="9" key="1">
    <citation type="submission" date="2022-09" db="EMBL/GenBank/DDBJ databases">
        <title>Actin cytoskeleton and complex cell architecture in an #Asgard archaeon.</title>
        <authorList>
            <person name="Ponce Toledo R.I."/>
            <person name="Schleper C."/>
            <person name="Rodrigues Oliveira T."/>
            <person name="Wollweber F."/>
            <person name="Xu J."/>
            <person name="Rittmann S."/>
            <person name="Klingl A."/>
            <person name="Pilhofer M."/>
        </authorList>
    </citation>
    <scope>NUCLEOTIDE SEQUENCE</scope>
    <source>
        <strain evidence="9">B-35</strain>
    </source>
</reference>
<dbReference type="PIRSF" id="PIRSF037215">
    <property type="entry name" value="Peptidase_M20B"/>
    <property type="match status" value="1"/>
</dbReference>
<dbReference type="Pfam" id="PF01546">
    <property type="entry name" value="Peptidase_M20"/>
    <property type="match status" value="1"/>
</dbReference>
<dbReference type="NCBIfam" id="NF009920">
    <property type="entry name" value="PRK13381.1"/>
    <property type="match status" value="1"/>
</dbReference>
<comment type="cofactor">
    <cofactor evidence="1">
        <name>Zn(2+)</name>
        <dbReference type="ChEBI" id="CHEBI:29105"/>
    </cofactor>
</comment>
<keyword evidence="4" id="KW-0479">Metal-binding</keyword>
<keyword evidence="6" id="KW-0862">Zinc</keyword>
<dbReference type="InterPro" id="IPR036264">
    <property type="entry name" value="Bact_exopeptidase_dim_dom"/>
</dbReference>
<evidence type="ECO:0000313" key="10">
    <source>
        <dbReference type="Proteomes" id="UP001208689"/>
    </source>
</evidence>
<dbReference type="Pfam" id="PF07687">
    <property type="entry name" value="M20_dimer"/>
    <property type="match status" value="1"/>
</dbReference>
<gene>
    <name evidence="9" type="ORF">NEF87_000670</name>
</gene>
<accession>A0ABY6HLJ0</accession>